<dbReference type="FunFam" id="3.40.50.300:FF:000010">
    <property type="entry name" value="Chaperone clpB 1, putative"/>
    <property type="match status" value="1"/>
</dbReference>
<dbReference type="RefSeq" id="WP_024753077.1">
    <property type="nucleotide sequence ID" value="NZ_CDNC01000018.1"/>
</dbReference>
<dbReference type="GO" id="GO:0005524">
    <property type="term" value="F:ATP binding"/>
    <property type="evidence" value="ECO:0007669"/>
    <property type="project" value="InterPro"/>
</dbReference>
<name>A0A0B7GU57_TREPH</name>
<dbReference type="InterPro" id="IPR001943">
    <property type="entry name" value="UVR_dom"/>
</dbReference>
<dbReference type="GO" id="GO:0034605">
    <property type="term" value="P:cellular response to heat"/>
    <property type="evidence" value="ECO:0007669"/>
    <property type="project" value="TreeGrafter"/>
</dbReference>
<dbReference type="Gene3D" id="3.40.50.300">
    <property type="entry name" value="P-loop containing nucleotide triphosphate hydrolases"/>
    <property type="match status" value="2"/>
</dbReference>
<dbReference type="FunFam" id="3.40.50.300:FF:000025">
    <property type="entry name" value="ATP-dependent Clp protease subunit"/>
    <property type="match status" value="1"/>
</dbReference>
<dbReference type="OrthoDB" id="9803641at2"/>
<dbReference type="PROSITE" id="PS50151">
    <property type="entry name" value="UVR"/>
    <property type="match status" value="1"/>
</dbReference>
<proteinExistence type="predicted"/>
<dbReference type="InterPro" id="IPR036628">
    <property type="entry name" value="Clp_N_dom_sf"/>
</dbReference>
<dbReference type="PRINTS" id="PR00300">
    <property type="entry name" value="CLPPROTEASEA"/>
</dbReference>
<evidence type="ECO:0000313" key="2">
    <source>
        <dbReference type="Proteomes" id="UP000042527"/>
    </source>
</evidence>
<dbReference type="InterPro" id="IPR003959">
    <property type="entry name" value="ATPase_AAA_core"/>
</dbReference>
<dbReference type="PANTHER" id="PTHR11638">
    <property type="entry name" value="ATP-DEPENDENT CLP PROTEASE"/>
    <property type="match status" value="1"/>
</dbReference>
<dbReference type="GO" id="GO:0005737">
    <property type="term" value="C:cytoplasm"/>
    <property type="evidence" value="ECO:0007669"/>
    <property type="project" value="TreeGrafter"/>
</dbReference>
<dbReference type="CDD" id="cd19499">
    <property type="entry name" value="RecA-like_ClpB_Hsp104-like"/>
    <property type="match status" value="1"/>
</dbReference>
<dbReference type="GO" id="GO:0016887">
    <property type="term" value="F:ATP hydrolysis activity"/>
    <property type="evidence" value="ECO:0007669"/>
    <property type="project" value="InterPro"/>
</dbReference>
<protein>
    <submittedName>
        <fullName evidence="1">Hemolysin B</fullName>
    </submittedName>
</protein>
<dbReference type="Pfam" id="PF10431">
    <property type="entry name" value="ClpB_D2-small"/>
    <property type="match status" value="1"/>
</dbReference>
<dbReference type="Pfam" id="PF00004">
    <property type="entry name" value="AAA"/>
    <property type="match status" value="1"/>
</dbReference>
<dbReference type="InterPro" id="IPR004176">
    <property type="entry name" value="Clp_R_N"/>
</dbReference>
<dbReference type="SUPFAM" id="SSF52540">
    <property type="entry name" value="P-loop containing nucleoside triphosphate hydrolases"/>
    <property type="match status" value="2"/>
</dbReference>
<dbReference type="CDD" id="cd00009">
    <property type="entry name" value="AAA"/>
    <property type="match status" value="1"/>
</dbReference>
<dbReference type="PROSITE" id="PS51903">
    <property type="entry name" value="CLP_R"/>
    <property type="match status" value="1"/>
</dbReference>
<dbReference type="Gene3D" id="1.10.8.60">
    <property type="match status" value="2"/>
</dbReference>
<dbReference type="InterPro" id="IPR050130">
    <property type="entry name" value="ClpA_ClpB"/>
</dbReference>
<dbReference type="SMART" id="SM00382">
    <property type="entry name" value="AAA"/>
    <property type="match status" value="2"/>
</dbReference>
<evidence type="ECO:0000313" key="1">
    <source>
        <dbReference type="EMBL" id="CEM61993.1"/>
    </source>
</evidence>
<dbReference type="InterPro" id="IPR019489">
    <property type="entry name" value="Clp_ATPase_C"/>
</dbReference>
<gene>
    <name evidence="1" type="primary">tlyB</name>
    <name evidence="1" type="ORF">TPHV1_250012</name>
</gene>
<accession>A0A0B7GU57</accession>
<dbReference type="InterPro" id="IPR001270">
    <property type="entry name" value="ClpA/B"/>
</dbReference>
<dbReference type="SMART" id="SM01086">
    <property type="entry name" value="ClpB_D2-small"/>
    <property type="match status" value="1"/>
</dbReference>
<dbReference type="PANTHER" id="PTHR11638:SF18">
    <property type="entry name" value="HEAT SHOCK PROTEIN 104"/>
    <property type="match status" value="1"/>
</dbReference>
<dbReference type="InterPro" id="IPR003593">
    <property type="entry name" value="AAA+_ATPase"/>
</dbReference>
<dbReference type="GeneID" id="57754250"/>
<dbReference type="Pfam" id="PF17871">
    <property type="entry name" value="AAA_lid_9"/>
    <property type="match status" value="1"/>
</dbReference>
<dbReference type="Proteomes" id="UP000042527">
    <property type="component" value="Unassembled WGS sequence"/>
</dbReference>
<dbReference type="InterPro" id="IPR018368">
    <property type="entry name" value="ClpA/B_CS1"/>
</dbReference>
<dbReference type="EMBL" id="CDNC01000018">
    <property type="protein sequence ID" value="CEM61993.1"/>
    <property type="molecule type" value="Genomic_DNA"/>
</dbReference>
<dbReference type="InterPro" id="IPR027417">
    <property type="entry name" value="P-loop_NTPase"/>
</dbReference>
<sequence>MLQDLSSNARRLLIELSQTTARRLNANLLQPEHVLLALVQNKLGKGFELLEKLNINLLSFQLVLEQSTPSREGPPVLGEIPPSGRIKNMLDAAAIEARTLRHNYIGTEHIILAFAREEQSSLAQLFTQEGILLSDARRIAIRLSAPSEAVKPKQDKQSILPEFSTDLTEISQNGELDPVIGRAKEIKRVIQILSRRRKNNPVLIGEPGVGKTSIVEGLAAAIIREEVPHSLLNKRVIALDLGSIIAGTKYRGQFEERLKRILKEASDSKDIILFIDELHTLIGAGGSQGSLDAANMLKPALARGDIQCIGATTLEEYRKYFEKDAALERRFQTVMINEPSFEETCEILRGLKSKYEEHHRVEYTEESIVKIVELAKRYIPDRFFPDKAIDVMDEAGAMKKIEHDESPKELAIIKSKIEDLSKEKEALVASQNFEQAAIVRDEAKELRTQLAQLKMEQQNEQPIVSILSEDIAETVSLMTNIPIRSLGEDETKRIMNIETELRKKVIGQDEAVSILSNAIRRSRAGIASPERPIGSFLFLGPTGVGKTLLAKTLAEFLFGSAESLIRIDMSDYMEKHNASRLVGAPPGYIGFENGGMLTEKVRRQPYSVILLDEIEKAHPDIFNLLLQVLEEGELKDNLGHTVNFRNTVIIMTSNAGSRSITTDRQLGFTNSTEGIIDYADIRANALNEIKNFFSPEFINRLDETLVFMPLGKKEIESILMIEFEKLFARLKKKDIHLHLSDEAKEFCIEKGYDPAYGARPMRRLLQTEIEDRLALLIIDGTVSSGDTVDIQIEGDGLQLTCQPGIIGLPQETSDIPITCEPEV</sequence>
<dbReference type="Gene3D" id="1.10.1780.10">
    <property type="entry name" value="Clp, N-terminal domain"/>
    <property type="match status" value="1"/>
</dbReference>
<reference evidence="2" key="1">
    <citation type="submission" date="2015-01" db="EMBL/GenBank/DDBJ databases">
        <authorList>
            <person name="Manzoor Shahid"/>
            <person name="Zubair Saima"/>
        </authorList>
    </citation>
    <scope>NUCLEOTIDE SEQUENCE [LARGE SCALE GENOMIC DNA]</scope>
    <source>
        <strain evidence="2">V1</strain>
    </source>
</reference>
<dbReference type="Pfam" id="PF07724">
    <property type="entry name" value="AAA_2"/>
    <property type="match status" value="1"/>
</dbReference>
<dbReference type="Pfam" id="PF02861">
    <property type="entry name" value="Clp_N"/>
    <property type="match status" value="1"/>
</dbReference>
<dbReference type="SUPFAM" id="SSF81923">
    <property type="entry name" value="Double Clp-N motif"/>
    <property type="match status" value="1"/>
</dbReference>
<dbReference type="Gene3D" id="4.10.860.10">
    <property type="entry name" value="UVR domain"/>
    <property type="match status" value="1"/>
</dbReference>
<dbReference type="PROSITE" id="PS00870">
    <property type="entry name" value="CLPAB_1"/>
    <property type="match status" value="1"/>
</dbReference>
<dbReference type="InterPro" id="IPR041546">
    <property type="entry name" value="ClpA/ClpB_AAA_lid"/>
</dbReference>
<organism evidence="1 2">
    <name type="scientific">Treponema phagedenis</name>
    <dbReference type="NCBI Taxonomy" id="162"/>
    <lineage>
        <taxon>Bacteria</taxon>
        <taxon>Pseudomonadati</taxon>
        <taxon>Spirochaetota</taxon>
        <taxon>Spirochaetia</taxon>
        <taxon>Spirochaetales</taxon>
        <taxon>Treponemataceae</taxon>
        <taxon>Treponema</taxon>
    </lineage>
</organism>
<dbReference type="AlphaFoldDB" id="A0A0B7GU57"/>
<keyword evidence="2" id="KW-1185">Reference proteome</keyword>